<dbReference type="InterPro" id="IPR024079">
    <property type="entry name" value="MetalloPept_cat_dom_sf"/>
</dbReference>
<evidence type="ECO:0000313" key="1">
    <source>
        <dbReference type="EMBL" id="MDT0622356.1"/>
    </source>
</evidence>
<keyword evidence="2" id="KW-1185">Reference proteome</keyword>
<dbReference type="PANTHER" id="PTHR30164:SF2">
    <property type="entry name" value="PROTEIN MTFA"/>
    <property type="match status" value="1"/>
</dbReference>
<organism evidence="1 2">
    <name type="scientific">Croceitalea vernalis</name>
    <dbReference type="NCBI Taxonomy" id="3075599"/>
    <lineage>
        <taxon>Bacteria</taxon>
        <taxon>Pseudomonadati</taxon>
        <taxon>Bacteroidota</taxon>
        <taxon>Flavobacteriia</taxon>
        <taxon>Flavobacteriales</taxon>
        <taxon>Flavobacteriaceae</taxon>
        <taxon>Croceitalea</taxon>
    </lineage>
</organism>
<name>A0ABU3BJL2_9FLAO</name>
<dbReference type="InterPro" id="IPR010384">
    <property type="entry name" value="MtfA_fam"/>
</dbReference>
<gene>
    <name evidence="1" type="ORF">RM520_12025</name>
</gene>
<accession>A0ABU3BJL2</accession>
<dbReference type="Pfam" id="PF06167">
    <property type="entry name" value="Peptidase_M90"/>
    <property type="match status" value="1"/>
</dbReference>
<evidence type="ECO:0000313" key="2">
    <source>
        <dbReference type="Proteomes" id="UP001250662"/>
    </source>
</evidence>
<dbReference type="SUPFAM" id="SSF55486">
    <property type="entry name" value="Metalloproteases ('zincins'), catalytic domain"/>
    <property type="match status" value="1"/>
</dbReference>
<reference evidence="1 2" key="1">
    <citation type="submission" date="2023-09" db="EMBL/GenBank/DDBJ databases">
        <authorList>
            <person name="Rey-Velasco X."/>
        </authorList>
    </citation>
    <scope>NUCLEOTIDE SEQUENCE [LARGE SCALE GENOMIC DNA]</scope>
    <source>
        <strain evidence="1 2">P007</strain>
    </source>
</reference>
<sequence>MNPFLRPLPLKSYEKRLLEKHIPSLKYLSVSKKEKFYKRVAWFKTKKTFSFKSEVVNREEIILLISAAGMLLTLGFRSYKFIRTIRRIVIHPTDYYSRFNKQYHLGEYNPGMKALAFAADTLTEGFEDASDNLNLAIHEFAHALYFETTGKSSWEALRFQWGFRKLKTIHSDEKLMSKLLKDDYFRTYASANSFEFLAVISEHFVETPRDLKSRNHSLYNVLEKMYNISFLKGS</sequence>
<dbReference type="CDD" id="cd20170">
    <property type="entry name" value="Peptidase_M90-like"/>
    <property type="match status" value="1"/>
</dbReference>
<dbReference type="Gene3D" id="1.10.472.150">
    <property type="entry name" value="Glucose-regulated metallo-peptidase M90, N-terminal domain"/>
    <property type="match status" value="1"/>
</dbReference>
<comment type="caution">
    <text evidence="1">The sequence shown here is derived from an EMBL/GenBank/DDBJ whole genome shotgun (WGS) entry which is preliminary data.</text>
</comment>
<dbReference type="InterPro" id="IPR042252">
    <property type="entry name" value="MtfA_N"/>
</dbReference>
<proteinExistence type="predicted"/>
<dbReference type="EMBL" id="JAVRHU010000003">
    <property type="protein sequence ID" value="MDT0622356.1"/>
    <property type="molecule type" value="Genomic_DNA"/>
</dbReference>
<dbReference type="Proteomes" id="UP001250662">
    <property type="component" value="Unassembled WGS sequence"/>
</dbReference>
<dbReference type="PANTHER" id="PTHR30164">
    <property type="entry name" value="MTFA PEPTIDASE"/>
    <property type="match status" value="1"/>
</dbReference>
<dbReference type="Gene3D" id="3.40.390.10">
    <property type="entry name" value="Collagenase (Catalytic Domain)"/>
    <property type="match status" value="1"/>
</dbReference>
<protein>
    <submittedName>
        <fullName evidence="1">Zinc-dependent peptidase</fullName>
    </submittedName>
</protein>
<dbReference type="RefSeq" id="WP_311385926.1">
    <property type="nucleotide sequence ID" value="NZ_JAVRHU010000003.1"/>
</dbReference>